<dbReference type="Gene3D" id="3.40.50.300">
    <property type="entry name" value="P-loop containing nucleotide triphosphate hydrolases"/>
    <property type="match status" value="1"/>
</dbReference>
<name>T1C7M2_9ZZZZ</name>
<comment type="caution">
    <text evidence="1">The sequence shown here is derived from an EMBL/GenBank/DDBJ whole genome shotgun (WGS) entry which is preliminary data.</text>
</comment>
<dbReference type="EMBL" id="AUZZ01002006">
    <property type="protein sequence ID" value="EQD62125.1"/>
    <property type="molecule type" value="Genomic_DNA"/>
</dbReference>
<gene>
    <name evidence="1" type="ORF">B2A_02978</name>
</gene>
<protein>
    <submittedName>
        <fullName evidence="1">Sulfotransferase</fullName>
    </submittedName>
</protein>
<reference evidence="1" key="2">
    <citation type="journal article" date="2014" name="ISME J.">
        <title>Microbial stratification in low pH oxic and suboxic macroscopic growths along an acid mine drainage.</title>
        <authorList>
            <person name="Mendez-Garcia C."/>
            <person name="Mesa V."/>
            <person name="Sprenger R.R."/>
            <person name="Richter M."/>
            <person name="Diez M.S."/>
            <person name="Solano J."/>
            <person name="Bargiela R."/>
            <person name="Golyshina O.V."/>
            <person name="Manteca A."/>
            <person name="Ramos J.L."/>
            <person name="Gallego J.R."/>
            <person name="Llorente I."/>
            <person name="Martins Dos Santos V.A."/>
            <person name="Jensen O.N."/>
            <person name="Pelaez A.I."/>
            <person name="Sanchez J."/>
            <person name="Ferrer M."/>
        </authorList>
    </citation>
    <scope>NUCLEOTIDE SEQUENCE</scope>
</reference>
<dbReference type="InterPro" id="IPR027417">
    <property type="entry name" value="P-loop_NTPase"/>
</dbReference>
<dbReference type="AlphaFoldDB" id="T1C7M2"/>
<dbReference type="SUPFAM" id="SSF52540">
    <property type="entry name" value="P-loop containing nucleoside triphosphate hydrolases"/>
    <property type="match status" value="1"/>
</dbReference>
<sequence>MHMDRAGVVPVRSTVAIWPRYPGGAFLEMAVKRIFVVGCPRSGTTVVQALIARHPDVHTLPETGFFEALYGGTRARWGDPYARDGRRWYHRRLRLAQSRGRRRLRELEHGTGLKRRLPVPWRDGACTQRFVRMLDHAAARAGCSAWIEKTPQHLLYLDEIAAAVPDARFVHVIRAGRDVLASIADADLHQPWPDFSGGVVTWARRWNHALGLSLARQDDPRHFLLCLEDLTRDFDGTWHALREFLDLAVDRTLLARPGSRVSSVDHEPWRRRETTGRINTPERKYERLFGPETRAWIESALCDYARARRQISENCAQSRSG</sequence>
<keyword evidence="1" id="KW-0808">Transferase</keyword>
<dbReference type="Pfam" id="PF13469">
    <property type="entry name" value="Sulfotransfer_3"/>
    <property type="match status" value="1"/>
</dbReference>
<reference evidence="1" key="1">
    <citation type="submission" date="2013-08" db="EMBL/GenBank/DDBJ databases">
        <authorList>
            <person name="Mendez C."/>
            <person name="Richter M."/>
            <person name="Ferrer M."/>
            <person name="Sanchez J."/>
        </authorList>
    </citation>
    <scope>NUCLEOTIDE SEQUENCE</scope>
</reference>
<dbReference type="GO" id="GO:0016740">
    <property type="term" value="F:transferase activity"/>
    <property type="evidence" value="ECO:0007669"/>
    <property type="project" value="UniProtKB-KW"/>
</dbReference>
<proteinExistence type="predicted"/>
<accession>T1C7M2</accession>
<evidence type="ECO:0000313" key="1">
    <source>
        <dbReference type="EMBL" id="EQD62125.1"/>
    </source>
</evidence>
<organism evidence="1">
    <name type="scientific">mine drainage metagenome</name>
    <dbReference type="NCBI Taxonomy" id="410659"/>
    <lineage>
        <taxon>unclassified sequences</taxon>
        <taxon>metagenomes</taxon>
        <taxon>ecological metagenomes</taxon>
    </lineage>
</organism>